<proteinExistence type="predicted"/>
<accession>A0A3P3XGU7</accession>
<evidence type="ECO:0000313" key="1">
    <source>
        <dbReference type="EMBL" id="SLM11452.1"/>
    </source>
</evidence>
<organism evidence="1">
    <name type="scientific">uncultured spirochete</name>
    <dbReference type="NCBI Taxonomy" id="156406"/>
    <lineage>
        <taxon>Bacteria</taxon>
        <taxon>Pseudomonadati</taxon>
        <taxon>Spirochaetota</taxon>
        <taxon>Spirochaetia</taxon>
        <taxon>Spirochaetales</taxon>
        <taxon>environmental samples</taxon>
    </lineage>
</organism>
<reference evidence="1" key="1">
    <citation type="submission" date="2017-02" db="EMBL/GenBank/DDBJ databases">
        <authorList>
            <person name="Regsiter A."/>
            <person name="William W."/>
        </authorList>
    </citation>
    <scope>NUCLEOTIDE SEQUENCE</scope>
    <source>
        <strain evidence="1">Bib</strain>
    </source>
</reference>
<gene>
    <name evidence="1" type="ORF">SPIROBIBN47_20028</name>
</gene>
<sequence length="39" mass="4663">MVPPFRNRRMVRPLIIILLHVAVFVKKKLSIKLYQAIFI</sequence>
<name>A0A3P3XGU7_9SPIR</name>
<protein>
    <submittedName>
        <fullName evidence="1">Uncharacterized protein</fullName>
    </submittedName>
</protein>
<dbReference type="EMBL" id="FWDM01000012">
    <property type="protein sequence ID" value="SLM11452.1"/>
    <property type="molecule type" value="Genomic_DNA"/>
</dbReference>
<dbReference type="AlphaFoldDB" id="A0A3P3XGU7"/>